<dbReference type="PROSITE" id="PS51257">
    <property type="entry name" value="PROKAR_LIPOPROTEIN"/>
    <property type="match status" value="1"/>
</dbReference>
<evidence type="ECO:0008006" key="3">
    <source>
        <dbReference type="Google" id="ProtNLM"/>
    </source>
</evidence>
<name>A0A3E3EDH5_9FIRM</name>
<proteinExistence type="predicted"/>
<organism evidence="1 2">
    <name type="scientific">Thomasclavelia ramosa</name>
    <dbReference type="NCBI Taxonomy" id="1547"/>
    <lineage>
        <taxon>Bacteria</taxon>
        <taxon>Bacillati</taxon>
        <taxon>Bacillota</taxon>
        <taxon>Erysipelotrichia</taxon>
        <taxon>Erysipelotrichales</taxon>
        <taxon>Coprobacillaceae</taxon>
        <taxon>Thomasclavelia</taxon>
    </lineage>
</organism>
<gene>
    <name evidence="1" type="ORF">DXB93_07305</name>
</gene>
<reference evidence="1 2" key="1">
    <citation type="submission" date="2018-08" db="EMBL/GenBank/DDBJ databases">
        <title>A genome reference for cultivated species of the human gut microbiota.</title>
        <authorList>
            <person name="Zou Y."/>
            <person name="Xue W."/>
            <person name="Luo G."/>
        </authorList>
    </citation>
    <scope>NUCLEOTIDE SEQUENCE [LARGE SCALE GENOMIC DNA]</scope>
    <source>
        <strain evidence="1 2">OM06-4</strain>
    </source>
</reference>
<protein>
    <recommendedName>
        <fullName evidence="3">Lipoprotein</fullName>
    </recommendedName>
</protein>
<evidence type="ECO:0000313" key="2">
    <source>
        <dbReference type="Proteomes" id="UP000261032"/>
    </source>
</evidence>
<comment type="caution">
    <text evidence="1">The sequence shown here is derived from an EMBL/GenBank/DDBJ whole genome shotgun (WGS) entry which is preliminary data.</text>
</comment>
<dbReference type="Proteomes" id="UP000261032">
    <property type="component" value="Unassembled WGS sequence"/>
</dbReference>
<evidence type="ECO:0000313" key="1">
    <source>
        <dbReference type="EMBL" id="RGD85964.1"/>
    </source>
</evidence>
<dbReference type="AlphaFoldDB" id="A0A3E3EDH5"/>
<dbReference type="RefSeq" id="WP_117581142.1">
    <property type="nucleotide sequence ID" value="NZ_QUSL01000009.1"/>
</dbReference>
<sequence length="163" mass="18772">MKKIALILICCLVLIGCKNKDNNDNKFYRQYKEYENKIDNHNEFLNATNEFNIRLVVNKVEDKKYRYDVIIDTPTINMYHLQAIAKVADDDNESLPTLGILEEDIFSLVPEVVDKANGIYKGVNLSGITSKSEFSVLVYLTFSTDKQSNNKEERYIKLYGNAT</sequence>
<accession>A0A3E3EDH5</accession>
<dbReference type="EMBL" id="QUSL01000009">
    <property type="protein sequence ID" value="RGD85964.1"/>
    <property type="molecule type" value="Genomic_DNA"/>
</dbReference>